<dbReference type="SUPFAM" id="SSF81383">
    <property type="entry name" value="F-box domain"/>
    <property type="match status" value="1"/>
</dbReference>
<reference evidence="3 4" key="1">
    <citation type="submission" date="2017-03" db="EMBL/GenBank/DDBJ databases">
        <title>Genome of the blue death feigning beetle - Asbolus verrucosus.</title>
        <authorList>
            <person name="Rider S.D."/>
        </authorList>
    </citation>
    <scope>NUCLEOTIDE SEQUENCE [LARGE SCALE GENOMIC DNA]</scope>
    <source>
        <strain evidence="3">Butters</strain>
        <tissue evidence="3">Head and leg muscle</tissue>
    </source>
</reference>
<dbReference type="CDD" id="cd09917">
    <property type="entry name" value="F-box_SF"/>
    <property type="match status" value="1"/>
</dbReference>
<feature type="region of interest" description="Disordered" evidence="1">
    <location>
        <begin position="119"/>
        <end position="148"/>
    </location>
</feature>
<evidence type="ECO:0000259" key="2">
    <source>
        <dbReference type="Pfam" id="PF12937"/>
    </source>
</evidence>
<evidence type="ECO:0000313" key="4">
    <source>
        <dbReference type="Proteomes" id="UP000292052"/>
    </source>
</evidence>
<feature type="compositionally biased region" description="Basic residues" evidence="1">
    <location>
        <begin position="122"/>
        <end position="135"/>
    </location>
</feature>
<dbReference type="InterPro" id="IPR001810">
    <property type="entry name" value="F-box_dom"/>
</dbReference>
<dbReference type="Gene3D" id="1.20.1280.50">
    <property type="match status" value="1"/>
</dbReference>
<dbReference type="AlphaFoldDB" id="A0A482W233"/>
<evidence type="ECO:0000313" key="3">
    <source>
        <dbReference type="EMBL" id="RZC38658.1"/>
    </source>
</evidence>
<name>A0A482W233_ASBVE</name>
<protein>
    <recommendedName>
        <fullName evidence="2">F-box domain-containing protein</fullName>
    </recommendedName>
</protein>
<organism evidence="3 4">
    <name type="scientific">Asbolus verrucosus</name>
    <name type="common">Desert ironclad beetle</name>
    <dbReference type="NCBI Taxonomy" id="1661398"/>
    <lineage>
        <taxon>Eukaryota</taxon>
        <taxon>Metazoa</taxon>
        <taxon>Ecdysozoa</taxon>
        <taxon>Arthropoda</taxon>
        <taxon>Hexapoda</taxon>
        <taxon>Insecta</taxon>
        <taxon>Pterygota</taxon>
        <taxon>Neoptera</taxon>
        <taxon>Endopterygota</taxon>
        <taxon>Coleoptera</taxon>
        <taxon>Polyphaga</taxon>
        <taxon>Cucujiformia</taxon>
        <taxon>Tenebrionidae</taxon>
        <taxon>Pimeliinae</taxon>
        <taxon>Asbolus</taxon>
    </lineage>
</organism>
<accession>A0A482W233</accession>
<comment type="caution">
    <text evidence="3">The sequence shown here is derived from an EMBL/GenBank/DDBJ whole genome shotgun (WGS) entry which is preliminary data.</text>
</comment>
<dbReference type="EMBL" id="QDEB01041236">
    <property type="protein sequence ID" value="RZC38658.1"/>
    <property type="molecule type" value="Genomic_DNA"/>
</dbReference>
<dbReference type="InterPro" id="IPR036047">
    <property type="entry name" value="F-box-like_dom_sf"/>
</dbReference>
<proteinExistence type="predicted"/>
<feature type="domain" description="F-box" evidence="2">
    <location>
        <begin position="20"/>
        <end position="63"/>
    </location>
</feature>
<dbReference type="Pfam" id="PF12937">
    <property type="entry name" value="F-box-like"/>
    <property type="match status" value="1"/>
</dbReference>
<dbReference type="Proteomes" id="UP000292052">
    <property type="component" value="Unassembled WGS sequence"/>
</dbReference>
<gene>
    <name evidence="3" type="ORF">BDFB_002379</name>
</gene>
<dbReference type="OrthoDB" id="6771723at2759"/>
<evidence type="ECO:0000256" key="1">
    <source>
        <dbReference type="SAM" id="MobiDB-lite"/>
    </source>
</evidence>
<sequence>MYQVLPFVAAINLALPDCINIPVEIWSMIFRLLDPVSLLTATRTYSLWNDIILGDPVLKEKIHQHLEMERSKRQQEIFNPGLMMSVTRSGPDGLFQTNGKKVVRQRPTVVNHQVSDFYSTSHKNKNKNGKYRVQKLKTPTGPYKPMRF</sequence>
<keyword evidence="4" id="KW-1185">Reference proteome</keyword>